<gene>
    <name evidence="7" type="ORF">EJB05_57583</name>
</gene>
<organism evidence="7 8">
    <name type="scientific">Eragrostis curvula</name>
    <name type="common">weeping love grass</name>
    <dbReference type="NCBI Taxonomy" id="38414"/>
    <lineage>
        <taxon>Eukaryota</taxon>
        <taxon>Viridiplantae</taxon>
        <taxon>Streptophyta</taxon>
        <taxon>Embryophyta</taxon>
        <taxon>Tracheophyta</taxon>
        <taxon>Spermatophyta</taxon>
        <taxon>Magnoliopsida</taxon>
        <taxon>Liliopsida</taxon>
        <taxon>Poales</taxon>
        <taxon>Poaceae</taxon>
        <taxon>PACMAD clade</taxon>
        <taxon>Chloridoideae</taxon>
        <taxon>Eragrostideae</taxon>
        <taxon>Eragrostidinae</taxon>
        <taxon>Eragrostis</taxon>
    </lineage>
</organism>
<feature type="domain" description="AAA+ ATPase" evidence="6">
    <location>
        <begin position="246"/>
        <end position="388"/>
    </location>
</feature>
<evidence type="ECO:0000313" key="8">
    <source>
        <dbReference type="Proteomes" id="UP000324897"/>
    </source>
</evidence>
<dbReference type="InterPro" id="IPR003959">
    <property type="entry name" value="ATPase_AAA_core"/>
</dbReference>
<evidence type="ECO:0000256" key="3">
    <source>
        <dbReference type="ARBA" id="ARBA00022842"/>
    </source>
</evidence>
<dbReference type="GO" id="GO:0005524">
    <property type="term" value="F:ATP binding"/>
    <property type="evidence" value="ECO:0007669"/>
    <property type="project" value="UniProtKB-KW"/>
</dbReference>
<evidence type="ECO:0000256" key="4">
    <source>
        <dbReference type="ARBA" id="ARBA00049360"/>
    </source>
</evidence>
<dbReference type="Gramene" id="TVT97211">
    <property type="protein sequence ID" value="TVT97211"/>
    <property type="gene ID" value="EJB05_57583"/>
</dbReference>
<dbReference type="SMART" id="SM00382">
    <property type="entry name" value="AAA"/>
    <property type="match status" value="1"/>
</dbReference>
<protein>
    <recommendedName>
        <fullName evidence="6">AAA+ ATPase domain-containing protein</fullName>
    </recommendedName>
</protein>
<keyword evidence="3" id="KW-0460">Magnesium</keyword>
<proteinExistence type="inferred from homology"/>
<dbReference type="AlphaFoldDB" id="A0A5J9SDK0"/>
<dbReference type="InterPro" id="IPR025753">
    <property type="entry name" value="AAA_N_dom"/>
</dbReference>
<dbReference type="InterPro" id="IPR027417">
    <property type="entry name" value="P-loop_NTPase"/>
</dbReference>
<dbReference type="InterPro" id="IPR003593">
    <property type="entry name" value="AAA+_ATPase"/>
</dbReference>
<dbReference type="Gene3D" id="6.10.280.40">
    <property type="match status" value="1"/>
</dbReference>
<dbReference type="SUPFAM" id="SSF52540">
    <property type="entry name" value="P-loop containing nucleoside triphosphate hydrolases"/>
    <property type="match status" value="1"/>
</dbReference>
<evidence type="ECO:0000259" key="6">
    <source>
        <dbReference type="SMART" id="SM00382"/>
    </source>
</evidence>
<reference evidence="7 8" key="1">
    <citation type="journal article" date="2019" name="Sci. Rep.">
        <title>A high-quality genome of Eragrostis curvula grass provides insights into Poaceae evolution and supports new strategies to enhance forage quality.</title>
        <authorList>
            <person name="Carballo J."/>
            <person name="Santos B.A.C.M."/>
            <person name="Zappacosta D."/>
            <person name="Garbus I."/>
            <person name="Selva J.P."/>
            <person name="Gallo C.A."/>
            <person name="Diaz A."/>
            <person name="Albertini E."/>
            <person name="Caccamo M."/>
            <person name="Echenique V."/>
        </authorList>
    </citation>
    <scope>NUCLEOTIDE SEQUENCE [LARGE SCALE GENOMIC DNA]</scope>
    <source>
        <strain evidence="8">cv. Victoria</strain>
        <tissue evidence="7">Leaf</tissue>
    </source>
</reference>
<dbReference type="Pfam" id="PF14363">
    <property type="entry name" value="AAA_assoc"/>
    <property type="match status" value="1"/>
</dbReference>
<dbReference type="Pfam" id="PF00004">
    <property type="entry name" value="AAA"/>
    <property type="match status" value="1"/>
</dbReference>
<comment type="catalytic activity">
    <reaction evidence="4">
        <text>ATP + H2O = ADP + phosphate + H(+)</text>
        <dbReference type="Rhea" id="RHEA:13065"/>
        <dbReference type="ChEBI" id="CHEBI:15377"/>
        <dbReference type="ChEBI" id="CHEBI:15378"/>
        <dbReference type="ChEBI" id="CHEBI:30616"/>
        <dbReference type="ChEBI" id="CHEBI:43474"/>
        <dbReference type="ChEBI" id="CHEBI:456216"/>
    </reaction>
</comment>
<evidence type="ECO:0000256" key="5">
    <source>
        <dbReference type="RuleBase" id="RU003651"/>
    </source>
</evidence>
<dbReference type="EMBL" id="RWGY01001056">
    <property type="protein sequence ID" value="TVT97211.1"/>
    <property type="molecule type" value="Genomic_DNA"/>
</dbReference>
<dbReference type="InterPro" id="IPR058017">
    <property type="entry name" value="At3g28540-like_C"/>
</dbReference>
<dbReference type="Proteomes" id="UP000324897">
    <property type="component" value="Unassembled WGS sequence"/>
</dbReference>
<dbReference type="GO" id="GO:0016887">
    <property type="term" value="F:ATP hydrolysis activity"/>
    <property type="evidence" value="ECO:0007669"/>
    <property type="project" value="InterPro"/>
</dbReference>
<keyword evidence="5" id="KW-0067">ATP-binding</keyword>
<dbReference type="PROSITE" id="PS00674">
    <property type="entry name" value="AAA"/>
    <property type="match status" value="1"/>
</dbReference>
<keyword evidence="8" id="KW-1185">Reference proteome</keyword>
<evidence type="ECO:0000256" key="1">
    <source>
        <dbReference type="ARBA" id="ARBA00001946"/>
    </source>
</evidence>
<feature type="non-terminal residue" evidence="7">
    <location>
        <position position="1"/>
    </location>
</feature>
<accession>A0A5J9SDK0</accession>
<dbReference type="InterPro" id="IPR003960">
    <property type="entry name" value="ATPase_AAA_CS"/>
</dbReference>
<dbReference type="Pfam" id="PF25568">
    <property type="entry name" value="AAA_lid_At3g28540"/>
    <property type="match status" value="1"/>
</dbReference>
<dbReference type="Gene3D" id="3.40.50.300">
    <property type="entry name" value="P-loop containing nucleotide triphosphate hydrolases"/>
    <property type="match status" value="1"/>
</dbReference>
<comment type="similarity">
    <text evidence="2">Belongs to the AAA ATPase family. BCS1 subfamily.</text>
</comment>
<dbReference type="GO" id="GO:0006950">
    <property type="term" value="P:response to stress"/>
    <property type="evidence" value="ECO:0007669"/>
    <property type="project" value="UniProtKB-ARBA"/>
</dbReference>
<dbReference type="PANTHER" id="PTHR23070">
    <property type="entry name" value="BCS1 AAA-TYPE ATPASE"/>
    <property type="match status" value="1"/>
</dbReference>
<sequence>MSSSGGYEKYITIAASVAATAMMVSSVVHELVPYDLRDLLCAGARYLRSRVSSRHTVVIDEAEGLSANQIYDAARTYLAARISTDMPRLRVSRVDEAQGIMVGMEQGEEMVDVHDGVEYTWSLVSRDNTAGAAARTAGGTSAYGAKGIRGRHEIKCFEISFHKRHKDKALNSYLPFVVETAKAMKDQHRNLKMHMIEYDAWTAVDLRHPSTFDTLAMDKKLKQSVMDDLERFVKRKDYYMRIGRAWKRGYLLYGPPGTGKSSLVAAMANYLKFDIYDLELTEVKSNSDLRRLLVGMSNRSILVVEDIDCSIDLQQRDEGEKRAKSTSAAEESEDKVTLSGFLNFVDGLWSTSGEERIIIFTTNYRERLDPALLRPGRMDMHIHMGYCTPESFRILARNYHSVENHAMYPEIEQAIQEAMVSPAEVAEVLMRNENSDVVLQDLLDFLKAKRKEAPDSKATNENRNEQIRDM</sequence>
<evidence type="ECO:0000313" key="7">
    <source>
        <dbReference type="EMBL" id="TVT97211.1"/>
    </source>
</evidence>
<comment type="cofactor">
    <cofactor evidence="1">
        <name>Mg(2+)</name>
        <dbReference type="ChEBI" id="CHEBI:18420"/>
    </cofactor>
</comment>
<evidence type="ECO:0000256" key="2">
    <source>
        <dbReference type="ARBA" id="ARBA00007448"/>
    </source>
</evidence>
<keyword evidence="5" id="KW-0547">Nucleotide-binding</keyword>
<name>A0A5J9SDK0_9POAL</name>
<dbReference type="OrthoDB" id="10251412at2759"/>
<dbReference type="InterPro" id="IPR050747">
    <property type="entry name" value="Mitochondrial_chaperone_BCS1"/>
</dbReference>
<comment type="caution">
    <text evidence="7">The sequence shown here is derived from an EMBL/GenBank/DDBJ whole genome shotgun (WGS) entry which is preliminary data.</text>
</comment>
<dbReference type="CDD" id="cd19510">
    <property type="entry name" value="RecA-like_BCS1"/>
    <property type="match status" value="1"/>
</dbReference>